<keyword evidence="2" id="KW-1185">Reference proteome</keyword>
<evidence type="ECO:0000313" key="1">
    <source>
        <dbReference type="EMBL" id="TGE36907.1"/>
    </source>
</evidence>
<proteinExistence type="predicted"/>
<sequence length="101" mass="11098">MYTIIITPIFVNCKSLDKSIGIKKTPAIKSALVTPYGTGAYSIVGRIVEVVGCGIGYFDIPFTETRCVGRHRVSAFKESLTALLFGCCYLNLMDIFLDLTH</sequence>
<name>A0A4Z0R4H2_9FIRM</name>
<dbReference type="Proteomes" id="UP000298460">
    <property type="component" value="Unassembled WGS sequence"/>
</dbReference>
<evidence type="ECO:0000313" key="2">
    <source>
        <dbReference type="Proteomes" id="UP000298460"/>
    </source>
</evidence>
<accession>A0A4Z0R4H2</accession>
<dbReference type="AlphaFoldDB" id="A0A4Z0R4H2"/>
<gene>
    <name evidence="1" type="ORF">E4K67_17570</name>
</gene>
<organism evidence="1 2">
    <name type="scientific">Desulfosporosinus fructosivorans</name>
    <dbReference type="NCBI Taxonomy" id="2018669"/>
    <lineage>
        <taxon>Bacteria</taxon>
        <taxon>Bacillati</taxon>
        <taxon>Bacillota</taxon>
        <taxon>Clostridia</taxon>
        <taxon>Eubacteriales</taxon>
        <taxon>Desulfitobacteriaceae</taxon>
        <taxon>Desulfosporosinus</taxon>
    </lineage>
</organism>
<protein>
    <submittedName>
        <fullName evidence="1">Uncharacterized protein</fullName>
    </submittedName>
</protein>
<comment type="caution">
    <text evidence="1">The sequence shown here is derived from an EMBL/GenBank/DDBJ whole genome shotgun (WGS) entry which is preliminary data.</text>
</comment>
<dbReference type="EMBL" id="SPQQ01000006">
    <property type="protein sequence ID" value="TGE36907.1"/>
    <property type="molecule type" value="Genomic_DNA"/>
</dbReference>
<reference evidence="1 2" key="1">
    <citation type="submission" date="2019-03" db="EMBL/GenBank/DDBJ databases">
        <title>Draft Genome Sequence of Desulfosporosinus fructosivorans Strain 63.6F, Isolated from Marine Sediment in the Baltic Sea.</title>
        <authorList>
            <person name="Hausmann B."/>
            <person name="Vandieken V."/>
            <person name="Pjevac P."/>
            <person name="Schreck K."/>
            <person name="Herbold C.W."/>
            <person name="Loy A."/>
        </authorList>
    </citation>
    <scope>NUCLEOTIDE SEQUENCE [LARGE SCALE GENOMIC DNA]</scope>
    <source>
        <strain evidence="1 2">63.6F</strain>
    </source>
</reference>